<dbReference type="AlphaFoldDB" id="A0A645GDA3"/>
<gene>
    <name evidence="11" type="ORF">SDC9_172296</name>
</gene>
<evidence type="ECO:0000256" key="9">
    <source>
        <dbReference type="ARBA" id="ARBA00023237"/>
    </source>
</evidence>
<comment type="subcellular location">
    <subcellularLocation>
        <location evidence="1">Cell outer membrane</location>
        <topology evidence="1">Multi-pass membrane protein</topology>
    </subcellularLocation>
</comment>
<comment type="caution">
    <text evidence="11">The sequence shown here is derived from an EMBL/GenBank/DDBJ whole genome shotgun (WGS) entry which is preliminary data.</text>
</comment>
<evidence type="ECO:0000256" key="1">
    <source>
        <dbReference type="ARBA" id="ARBA00004571"/>
    </source>
</evidence>
<dbReference type="GO" id="GO:0009279">
    <property type="term" value="C:cell outer membrane"/>
    <property type="evidence" value="ECO:0007669"/>
    <property type="project" value="UniProtKB-SubCell"/>
</dbReference>
<evidence type="ECO:0000256" key="8">
    <source>
        <dbReference type="ARBA" id="ARBA00023136"/>
    </source>
</evidence>
<evidence type="ECO:0000256" key="3">
    <source>
        <dbReference type="ARBA" id="ARBA00022496"/>
    </source>
</evidence>
<dbReference type="PANTHER" id="PTHR32552:SF81">
    <property type="entry name" value="TONB-DEPENDENT OUTER MEMBRANE RECEPTOR"/>
    <property type="match status" value="1"/>
</dbReference>
<dbReference type="GO" id="GO:0006826">
    <property type="term" value="P:iron ion transport"/>
    <property type="evidence" value="ECO:0007669"/>
    <property type="project" value="UniProtKB-KW"/>
</dbReference>
<feature type="domain" description="TonB-dependent receptor-like beta-barrel" evidence="10">
    <location>
        <begin position="2"/>
        <end position="120"/>
    </location>
</feature>
<protein>
    <recommendedName>
        <fullName evidence="10">TonB-dependent receptor-like beta-barrel domain-containing protein</fullName>
    </recommendedName>
</protein>
<evidence type="ECO:0000256" key="5">
    <source>
        <dbReference type="ARBA" id="ARBA00023004"/>
    </source>
</evidence>
<evidence type="ECO:0000313" key="11">
    <source>
        <dbReference type="EMBL" id="MPN24891.1"/>
    </source>
</evidence>
<dbReference type="Gene3D" id="2.40.170.20">
    <property type="entry name" value="TonB-dependent receptor, beta-barrel domain"/>
    <property type="match status" value="1"/>
</dbReference>
<evidence type="ECO:0000256" key="2">
    <source>
        <dbReference type="ARBA" id="ARBA00022448"/>
    </source>
</evidence>
<keyword evidence="5" id="KW-0408">Iron</keyword>
<reference evidence="11" key="1">
    <citation type="submission" date="2019-08" db="EMBL/GenBank/DDBJ databases">
        <authorList>
            <person name="Kucharzyk K."/>
            <person name="Murdoch R.W."/>
            <person name="Higgins S."/>
            <person name="Loffler F."/>
        </authorList>
    </citation>
    <scope>NUCLEOTIDE SEQUENCE</scope>
</reference>
<evidence type="ECO:0000256" key="4">
    <source>
        <dbReference type="ARBA" id="ARBA00022692"/>
    </source>
</evidence>
<evidence type="ECO:0000256" key="6">
    <source>
        <dbReference type="ARBA" id="ARBA00023065"/>
    </source>
</evidence>
<keyword evidence="7" id="KW-0798">TonB box</keyword>
<keyword evidence="2" id="KW-0813">Transport</keyword>
<organism evidence="11">
    <name type="scientific">bioreactor metagenome</name>
    <dbReference type="NCBI Taxonomy" id="1076179"/>
    <lineage>
        <taxon>unclassified sequences</taxon>
        <taxon>metagenomes</taxon>
        <taxon>ecological metagenomes</taxon>
    </lineage>
</organism>
<keyword evidence="9" id="KW-0998">Cell outer membrane</keyword>
<name>A0A645GDA3_9ZZZZ</name>
<evidence type="ECO:0000256" key="7">
    <source>
        <dbReference type="ARBA" id="ARBA00023077"/>
    </source>
</evidence>
<proteinExistence type="predicted"/>
<dbReference type="SUPFAM" id="SSF56935">
    <property type="entry name" value="Porins"/>
    <property type="match status" value="1"/>
</dbReference>
<evidence type="ECO:0000259" key="10">
    <source>
        <dbReference type="Pfam" id="PF00593"/>
    </source>
</evidence>
<keyword evidence="3" id="KW-0410">Iron transport</keyword>
<dbReference type="InterPro" id="IPR000531">
    <property type="entry name" value="Beta-barrel_TonB"/>
</dbReference>
<sequence>MSKGAEISLKAIPSPVASFTLSYGYTHATFRKYTYSNETDYSGNYLPFVPRHTLSAGADFSIPFRSAVSDRLLLQTAYTGMGEIYWHENNLVKQPFYGLLNATGGVEKGKLKLTLWAKNILNSRYLGYFFEASGRRLGKPGKPFTAGVSLGYSL</sequence>
<keyword evidence="4" id="KW-0812">Transmembrane</keyword>
<dbReference type="InterPro" id="IPR039426">
    <property type="entry name" value="TonB-dep_rcpt-like"/>
</dbReference>
<dbReference type="InterPro" id="IPR036942">
    <property type="entry name" value="Beta-barrel_TonB_sf"/>
</dbReference>
<keyword evidence="6" id="KW-0406">Ion transport</keyword>
<keyword evidence="8" id="KW-0472">Membrane</keyword>
<dbReference type="Pfam" id="PF00593">
    <property type="entry name" value="TonB_dep_Rec_b-barrel"/>
    <property type="match status" value="1"/>
</dbReference>
<dbReference type="EMBL" id="VSSQ01073897">
    <property type="protein sequence ID" value="MPN24891.1"/>
    <property type="molecule type" value="Genomic_DNA"/>
</dbReference>
<dbReference type="PANTHER" id="PTHR32552">
    <property type="entry name" value="FERRICHROME IRON RECEPTOR-RELATED"/>
    <property type="match status" value="1"/>
</dbReference>
<accession>A0A645GDA3</accession>